<dbReference type="EMBL" id="CP081869">
    <property type="protein sequence ID" value="QZN98551.1"/>
    <property type="molecule type" value="Genomic_DNA"/>
</dbReference>
<evidence type="ECO:0000313" key="1">
    <source>
        <dbReference type="EMBL" id="QZN98551.1"/>
    </source>
</evidence>
<reference evidence="1" key="1">
    <citation type="submission" date="2021-08" db="EMBL/GenBank/DDBJ databases">
        <authorList>
            <person name="Zhang H."/>
            <person name="Xu M."/>
            <person name="Yu Z."/>
            <person name="Yang L."/>
            <person name="Cai Y."/>
        </authorList>
    </citation>
    <scope>NUCLEOTIDE SEQUENCE</scope>
    <source>
        <strain evidence="1">CHL1</strain>
    </source>
</reference>
<dbReference type="AlphaFoldDB" id="A0A9E6RD38"/>
<dbReference type="KEGG" id="cmet:K6K41_16065"/>
<name>A0A9E6RD38_9HYPH</name>
<protein>
    <submittedName>
        <fullName evidence="1">Uncharacterized protein</fullName>
    </submittedName>
</protein>
<dbReference type="Proteomes" id="UP000825701">
    <property type="component" value="Chromosome"/>
</dbReference>
<gene>
    <name evidence="1" type="ORF">K6K41_16065</name>
</gene>
<accession>A0A9E6RD38</accession>
<organism evidence="1 2">
    <name type="scientific">Chenggangzhangella methanolivorans</name>
    <dbReference type="NCBI Taxonomy" id="1437009"/>
    <lineage>
        <taxon>Bacteria</taxon>
        <taxon>Pseudomonadati</taxon>
        <taxon>Pseudomonadota</taxon>
        <taxon>Alphaproteobacteria</taxon>
        <taxon>Hyphomicrobiales</taxon>
        <taxon>Methylopilaceae</taxon>
        <taxon>Chenggangzhangella</taxon>
    </lineage>
</organism>
<proteinExistence type="predicted"/>
<dbReference type="RefSeq" id="WP_261401483.1">
    <property type="nucleotide sequence ID" value="NZ_CP081869.1"/>
</dbReference>
<evidence type="ECO:0000313" key="2">
    <source>
        <dbReference type="Proteomes" id="UP000825701"/>
    </source>
</evidence>
<keyword evidence="2" id="KW-1185">Reference proteome</keyword>
<sequence>MLPFVRQLKGSQNLYVSAVPFSDNTVSGEFAMAGVDNALKQVLEACGAKF</sequence>